<keyword evidence="7" id="KW-0472">Membrane</keyword>
<comment type="cofactor">
    <cofactor evidence="6">
        <name>Zn(2+)</name>
        <dbReference type="ChEBI" id="CHEBI:29105"/>
    </cofactor>
    <text evidence="6">Binds 1 zinc ion per subunit.</text>
</comment>
<dbReference type="GO" id="GO:0046872">
    <property type="term" value="F:metal ion binding"/>
    <property type="evidence" value="ECO:0007669"/>
    <property type="project" value="UniProtKB-KW"/>
</dbReference>
<comment type="similarity">
    <text evidence="6">Belongs to the peptidase M48 family.</text>
</comment>
<keyword evidence="7" id="KW-0812">Transmembrane</keyword>
<feature type="transmembrane region" description="Helical" evidence="7">
    <location>
        <begin position="34"/>
        <end position="59"/>
    </location>
</feature>
<dbReference type="RefSeq" id="WP_003885223.1">
    <property type="nucleotide sequence ID" value="NZ_CP011269.1"/>
</dbReference>
<dbReference type="KEGG" id="mft:XA26_31530"/>
<dbReference type="InterPro" id="IPR001915">
    <property type="entry name" value="Peptidase_M48"/>
</dbReference>
<dbReference type="STRING" id="1766.XA26_31530"/>
<keyword evidence="7" id="KW-1133">Transmembrane helix</keyword>
<reference evidence="9 12" key="1">
    <citation type="journal article" date="2015" name="MBio">
        <title>Enzymatic Degradation of Phenazines Can Generate Energy and Protect Sensitive Organisms from Toxicity.</title>
        <authorList>
            <person name="Costa K.C."/>
            <person name="Bergkessel M."/>
            <person name="Saunders S."/>
            <person name="Korlach J."/>
            <person name="Newman D.K."/>
        </authorList>
    </citation>
    <scope>NUCLEOTIDE SEQUENCE [LARGE SCALE GENOMIC DNA]</scope>
    <source>
        <strain evidence="9 12">CT6</strain>
    </source>
</reference>
<dbReference type="InterPro" id="IPR052173">
    <property type="entry name" value="Beta-lactam_resp_regulator"/>
</dbReference>
<feature type="transmembrane region" description="Helical" evidence="7">
    <location>
        <begin position="93"/>
        <end position="111"/>
    </location>
</feature>
<keyword evidence="3 6" id="KW-0378">Hydrolase</keyword>
<evidence type="ECO:0000313" key="9">
    <source>
        <dbReference type="EMBL" id="ALI26983.1"/>
    </source>
</evidence>
<name>A0A0N7H8R8_MYCFO</name>
<accession>A0A0N7H8R8</accession>
<evidence type="ECO:0000313" key="11">
    <source>
        <dbReference type="EMBL" id="STZ74148.1"/>
    </source>
</evidence>
<dbReference type="PANTHER" id="PTHR34978">
    <property type="entry name" value="POSSIBLE SENSOR-TRANSDUCER PROTEIN BLAR"/>
    <property type="match status" value="1"/>
</dbReference>
<dbReference type="GeneID" id="93413518"/>
<evidence type="ECO:0000313" key="12">
    <source>
        <dbReference type="Proteomes" id="UP000057134"/>
    </source>
</evidence>
<dbReference type="Gene3D" id="3.30.2010.10">
    <property type="entry name" value="Metalloproteases ('zincins'), catalytic domain"/>
    <property type="match status" value="1"/>
</dbReference>
<dbReference type="Proteomes" id="UP001186041">
    <property type="component" value="Unassembled WGS sequence"/>
</dbReference>
<evidence type="ECO:0000256" key="4">
    <source>
        <dbReference type="ARBA" id="ARBA00022833"/>
    </source>
</evidence>
<dbReference type="EMBL" id="JAWLVV010000068">
    <property type="protein sequence ID" value="MDV7295376.1"/>
    <property type="molecule type" value="Genomic_DNA"/>
</dbReference>
<evidence type="ECO:0000256" key="5">
    <source>
        <dbReference type="ARBA" id="ARBA00023049"/>
    </source>
</evidence>
<keyword evidence="1 6" id="KW-0645">Protease</keyword>
<proteinExistence type="inferred from homology"/>
<sequence length="312" mass="32188">MNIAAGLLIYSVAMLVFAPRLLSALTRGGSAPRFGVAAWLTAVVSVLATWIVIPVLVIVDVVFHGGGRGSFLASCVEFLCDIAAGRAGMAAQAAVMVAAVALIVAVGGIGFKSMRTIRRLRTHSHGHAQAVRMVGRPADQRDVFIVDSSERTAYCVAGAPPAIVVTSGAIAALGHDELQAVLAHERAHLDGHHLKIATALRGLAMVFPRVRLMTRAAADVARLLEMCADDAAVRRHGQDTLLSGLMTLAGATPAQALGAADVALLNRAERLALPPAPWIRAGAGAGLFGAMAIIALVPIGTFVLGASGLLCR</sequence>
<dbReference type="Pfam" id="PF01435">
    <property type="entry name" value="Peptidase_M48"/>
    <property type="match status" value="1"/>
</dbReference>
<evidence type="ECO:0000259" key="8">
    <source>
        <dbReference type="Pfam" id="PF01435"/>
    </source>
</evidence>
<evidence type="ECO:0000256" key="2">
    <source>
        <dbReference type="ARBA" id="ARBA00022723"/>
    </source>
</evidence>
<dbReference type="GO" id="GO:0004222">
    <property type="term" value="F:metalloendopeptidase activity"/>
    <property type="evidence" value="ECO:0007669"/>
    <property type="project" value="InterPro"/>
</dbReference>
<keyword evidence="5 6" id="KW-0482">Metalloprotease</keyword>
<evidence type="ECO:0000256" key="7">
    <source>
        <dbReference type="SAM" id="Phobius"/>
    </source>
</evidence>
<gene>
    <name evidence="11" type="ORF">NCTC1542_01697</name>
    <name evidence="10" type="ORF">R4485_35035</name>
    <name evidence="9" type="ORF">XA26_31530</name>
</gene>
<dbReference type="AlphaFoldDB" id="A0A0N7H8R8"/>
<feature type="transmembrane region" description="Helical" evidence="7">
    <location>
        <begin position="241"/>
        <end position="265"/>
    </location>
</feature>
<evidence type="ECO:0000256" key="1">
    <source>
        <dbReference type="ARBA" id="ARBA00022670"/>
    </source>
</evidence>
<reference evidence="11 13" key="2">
    <citation type="submission" date="2018-06" db="EMBL/GenBank/DDBJ databases">
        <authorList>
            <consortium name="Pathogen Informatics"/>
            <person name="Doyle S."/>
        </authorList>
    </citation>
    <scope>NUCLEOTIDE SEQUENCE [LARGE SCALE GENOMIC DNA]</scope>
    <source>
        <strain evidence="11 13">NCTC1542</strain>
    </source>
</reference>
<dbReference type="Proteomes" id="UP000255389">
    <property type="component" value="Unassembled WGS sequence"/>
</dbReference>
<dbReference type="PATRIC" id="fig|1766.6.peg.3136"/>
<dbReference type="GO" id="GO:0006508">
    <property type="term" value="P:proteolysis"/>
    <property type="evidence" value="ECO:0007669"/>
    <property type="project" value="UniProtKB-KW"/>
</dbReference>
<dbReference type="EMBL" id="CP011269">
    <property type="protein sequence ID" value="ALI26983.1"/>
    <property type="molecule type" value="Genomic_DNA"/>
</dbReference>
<keyword evidence="2" id="KW-0479">Metal-binding</keyword>
<dbReference type="EMBL" id="UGQY01000001">
    <property type="protein sequence ID" value="STZ74148.1"/>
    <property type="molecule type" value="Genomic_DNA"/>
</dbReference>
<keyword evidence="4 6" id="KW-0862">Zinc</keyword>
<evidence type="ECO:0000313" key="13">
    <source>
        <dbReference type="Proteomes" id="UP000255389"/>
    </source>
</evidence>
<evidence type="ECO:0000256" key="6">
    <source>
        <dbReference type="RuleBase" id="RU003983"/>
    </source>
</evidence>
<dbReference type="CDD" id="cd07326">
    <property type="entry name" value="M56_BlaR1_MecR1_like"/>
    <property type="match status" value="1"/>
</dbReference>
<evidence type="ECO:0000256" key="3">
    <source>
        <dbReference type="ARBA" id="ARBA00022801"/>
    </source>
</evidence>
<feature type="domain" description="Peptidase M48" evidence="8">
    <location>
        <begin position="123"/>
        <end position="216"/>
    </location>
</feature>
<dbReference type="PANTHER" id="PTHR34978:SF3">
    <property type="entry name" value="SLR0241 PROTEIN"/>
    <property type="match status" value="1"/>
</dbReference>
<evidence type="ECO:0000313" key="10">
    <source>
        <dbReference type="EMBL" id="MDV7295376.1"/>
    </source>
</evidence>
<reference evidence="10" key="3">
    <citation type="submission" date="2023-10" db="EMBL/GenBank/DDBJ databases">
        <title>Mycolicibacterium fortuitum clinical isolates causing pulmonary infections in humans.</title>
        <authorList>
            <person name="Mejia-Ponce P.M."/>
            <person name="Zenteno-Cuevas R."/>
            <person name="Licona-Cassani C."/>
        </authorList>
    </citation>
    <scope>NUCLEOTIDE SEQUENCE</scope>
    <source>
        <strain evidence="10">M8</strain>
    </source>
</reference>
<protein>
    <submittedName>
        <fullName evidence="10">M56 family metallopeptidase</fullName>
    </submittedName>
    <submittedName>
        <fullName evidence="9">Peptidase M48, Ste24p</fullName>
    </submittedName>
    <submittedName>
        <fullName evidence="11">Zn-dependent protease with chaperone function</fullName>
    </submittedName>
</protein>
<dbReference type="Proteomes" id="UP000057134">
    <property type="component" value="Chromosome"/>
</dbReference>
<feature type="transmembrane region" description="Helical" evidence="7">
    <location>
        <begin position="285"/>
        <end position="311"/>
    </location>
</feature>
<organism evidence="9 12">
    <name type="scientific">Mycolicibacterium fortuitum</name>
    <name type="common">Mycobacterium fortuitum</name>
    <dbReference type="NCBI Taxonomy" id="1766"/>
    <lineage>
        <taxon>Bacteria</taxon>
        <taxon>Bacillati</taxon>
        <taxon>Actinomycetota</taxon>
        <taxon>Actinomycetes</taxon>
        <taxon>Mycobacteriales</taxon>
        <taxon>Mycobacteriaceae</taxon>
        <taxon>Mycolicibacterium</taxon>
    </lineage>
</organism>
<keyword evidence="12" id="KW-1185">Reference proteome</keyword>